<evidence type="ECO:0000256" key="11">
    <source>
        <dbReference type="ARBA" id="ARBA00022723"/>
    </source>
</evidence>
<evidence type="ECO:0000256" key="16">
    <source>
        <dbReference type="ARBA" id="ARBA00023304"/>
    </source>
</evidence>
<dbReference type="PROSITE" id="PS00470">
    <property type="entry name" value="IDH_IMDH"/>
    <property type="match status" value="1"/>
</dbReference>
<evidence type="ECO:0000256" key="12">
    <source>
        <dbReference type="ARBA" id="ARBA00022842"/>
    </source>
</evidence>
<evidence type="ECO:0000256" key="13">
    <source>
        <dbReference type="ARBA" id="ARBA00023002"/>
    </source>
</evidence>
<keyword evidence="10" id="KW-0028">Amino-acid biosynthesis</keyword>
<keyword evidence="14" id="KW-0520">NAD</keyword>
<evidence type="ECO:0000256" key="6">
    <source>
        <dbReference type="ARBA" id="ARBA00011738"/>
    </source>
</evidence>
<reference evidence="20" key="2">
    <citation type="submission" date="2021-04" db="EMBL/GenBank/DDBJ databases">
        <authorList>
            <person name="Gilroy R."/>
        </authorList>
    </citation>
    <scope>NUCLEOTIDE SEQUENCE</scope>
    <source>
        <strain evidence="20">CHK188-4685</strain>
    </source>
</reference>
<evidence type="ECO:0000256" key="8">
    <source>
        <dbReference type="ARBA" id="ARBA00019276"/>
    </source>
</evidence>
<dbReference type="EMBL" id="DWYS01000116">
    <property type="protein sequence ID" value="HJB08119.1"/>
    <property type="molecule type" value="Genomic_DNA"/>
</dbReference>
<dbReference type="Proteomes" id="UP000886804">
    <property type="component" value="Unassembled WGS sequence"/>
</dbReference>
<dbReference type="PANTHER" id="PTHR42979">
    <property type="entry name" value="3-ISOPROPYLMALATE DEHYDROGENASE"/>
    <property type="match status" value="1"/>
</dbReference>
<keyword evidence="13" id="KW-0560">Oxidoreductase</keyword>
<evidence type="ECO:0000256" key="14">
    <source>
        <dbReference type="ARBA" id="ARBA00023027"/>
    </source>
</evidence>
<dbReference type="InterPro" id="IPR004429">
    <property type="entry name" value="Isopropylmalate_DH"/>
</dbReference>
<comment type="catalytic activity">
    <reaction evidence="1">
        <text>(2R,3S)-3-isopropylmalate + NAD(+) = 4-methyl-2-oxopentanoate + CO2 + NADH</text>
        <dbReference type="Rhea" id="RHEA:32271"/>
        <dbReference type="ChEBI" id="CHEBI:16526"/>
        <dbReference type="ChEBI" id="CHEBI:17865"/>
        <dbReference type="ChEBI" id="CHEBI:35121"/>
        <dbReference type="ChEBI" id="CHEBI:57540"/>
        <dbReference type="ChEBI" id="CHEBI:57945"/>
        <dbReference type="EC" id="1.1.1.85"/>
    </reaction>
</comment>
<evidence type="ECO:0000256" key="9">
    <source>
        <dbReference type="ARBA" id="ARBA00022430"/>
    </source>
</evidence>
<evidence type="ECO:0000256" key="4">
    <source>
        <dbReference type="ARBA" id="ARBA00004762"/>
    </source>
</evidence>
<dbReference type="Gene3D" id="3.40.718.10">
    <property type="entry name" value="Isopropylmalate Dehydrogenase"/>
    <property type="match status" value="1"/>
</dbReference>
<evidence type="ECO:0000256" key="10">
    <source>
        <dbReference type="ARBA" id="ARBA00022605"/>
    </source>
</evidence>
<organism evidence="20 21">
    <name type="scientific">Candidatus Enterocloster faecavium</name>
    <dbReference type="NCBI Taxonomy" id="2838560"/>
    <lineage>
        <taxon>Bacteria</taxon>
        <taxon>Bacillati</taxon>
        <taxon>Bacillota</taxon>
        <taxon>Clostridia</taxon>
        <taxon>Lachnospirales</taxon>
        <taxon>Lachnospiraceae</taxon>
        <taxon>Enterocloster</taxon>
    </lineage>
</organism>
<comment type="pathway">
    <text evidence="4">Amino-acid biosynthesis; L-leucine biosynthesis; L-leucine from 3-methyl-2-oxobutanoate: step 3/4.</text>
</comment>
<reference evidence="20" key="1">
    <citation type="journal article" date="2021" name="PeerJ">
        <title>Extensive microbial diversity within the chicken gut microbiome revealed by metagenomics and culture.</title>
        <authorList>
            <person name="Gilroy R."/>
            <person name="Ravi A."/>
            <person name="Getino M."/>
            <person name="Pursley I."/>
            <person name="Horton D.L."/>
            <person name="Alikhan N.F."/>
            <person name="Baker D."/>
            <person name="Gharbi K."/>
            <person name="Hall N."/>
            <person name="Watson M."/>
            <person name="Adriaenssens E.M."/>
            <person name="Foster-Nyarko E."/>
            <person name="Jarju S."/>
            <person name="Secka A."/>
            <person name="Antonio M."/>
            <person name="Oren A."/>
            <person name="Chaudhuri R.R."/>
            <person name="La Ragione R."/>
            <person name="Hildebrand F."/>
            <person name="Pallen M.J."/>
        </authorList>
    </citation>
    <scope>NUCLEOTIDE SEQUENCE</scope>
    <source>
        <strain evidence="20">CHK188-4685</strain>
    </source>
</reference>
<dbReference type="GO" id="GO:0003862">
    <property type="term" value="F:3-isopropylmalate dehydrogenase activity"/>
    <property type="evidence" value="ECO:0007669"/>
    <property type="project" value="UniProtKB-EC"/>
</dbReference>
<dbReference type="GO" id="GO:0000287">
    <property type="term" value="F:magnesium ion binding"/>
    <property type="evidence" value="ECO:0007669"/>
    <property type="project" value="InterPro"/>
</dbReference>
<evidence type="ECO:0000313" key="20">
    <source>
        <dbReference type="EMBL" id="HJB08119.1"/>
    </source>
</evidence>
<dbReference type="InterPro" id="IPR019818">
    <property type="entry name" value="IsoCit/isopropylmalate_DH_CS"/>
</dbReference>
<dbReference type="FunFam" id="3.40.718.10:FF:000006">
    <property type="entry name" value="3-isopropylmalate dehydrogenase"/>
    <property type="match status" value="1"/>
</dbReference>
<dbReference type="SUPFAM" id="SSF53659">
    <property type="entry name" value="Isocitrate/Isopropylmalate dehydrogenase-like"/>
    <property type="match status" value="1"/>
</dbReference>
<evidence type="ECO:0000256" key="1">
    <source>
        <dbReference type="ARBA" id="ARBA00000624"/>
    </source>
</evidence>
<evidence type="ECO:0000256" key="18">
    <source>
        <dbReference type="ARBA" id="ARBA00033138"/>
    </source>
</evidence>
<evidence type="ECO:0000256" key="5">
    <source>
        <dbReference type="ARBA" id="ARBA00008319"/>
    </source>
</evidence>
<dbReference type="Pfam" id="PF00180">
    <property type="entry name" value="Iso_dh"/>
    <property type="match status" value="1"/>
</dbReference>
<dbReference type="InterPro" id="IPR024084">
    <property type="entry name" value="IsoPropMal-DH-like_dom"/>
</dbReference>
<comment type="subunit">
    <text evidence="6">Homodimer.</text>
</comment>
<name>A0A9D2RLB2_9FIRM</name>
<comment type="cofactor">
    <cofactor evidence="2">
        <name>Mn(2+)</name>
        <dbReference type="ChEBI" id="CHEBI:29035"/>
    </cofactor>
</comment>
<evidence type="ECO:0000256" key="2">
    <source>
        <dbReference type="ARBA" id="ARBA00001936"/>
    </source>
</evidence>
<proteinExistence type="inferred from homology"/>
<dbReference type="EC" id="1.1.1.85" evidence="7"/>
<evidence type="ECO:0000259" key="19">
    <source>
        <dbReference type="SMART" id="SM01329"/>
    </source>
</evidence>
<dbReference type="GO" id="GO:0005829">
    <property type="term" value="C:cytosol"/>
    <property type="evidence" value="ECO:0007669"/>
    <property type="project" value="TreeGrafter"/>
</dbReference>
<evidence type="ECO:0000313" key="21">
    <source>
        <dbReference type="Proteomes" id="UP000886804"/>
    </source>
</evidence>
<keyword evidence="15" id="KW-0464">Manganese</keyword>
<dbReference type="GO" id="GO:0009098">
    <property type="term" value="P:L-leucine biosynthetic process"/>
    <property type="evidence" value="ECO:0007669"/>
    <property type="project" value="UniProtKB-KW"/>
</dbReference>
<feature type="domain" description="Isopropylmalate dehydrogenase-like" evidence="19">
    <location>
        <begin position="4"/>
        <end position="357"/>
    </location>
</feature>
<accession>A0A9D2RLB2</accession>
<comment type="cofactor">
    <cofactor evidence="3">
        <name>Mg(2+)</name>
        <dbReference type="ChEBI" id="CHEBI:18420"/>
    </cofactor>
</comment>
<keyword evidence="11" id="KW-0479">Metal-binding</keyword>
<evidence type="ECO:0000256" key="17">
    <source>
        <dbReference type="ARBA" id="ARBA00030010"/>
    </source>
</evidence>
<dbReference type="SMART" id="SM01329">
    <property type="entry name" value="Iso_dh"/>
    <property type="match status" value="1"/>
</dbReference>
<sequence length="364" mass="39871">MKLNIAVIPGDGAGPEMVLPALDILRIISRRYGHILKLTEVTACGKGIEEQGSPLPEEAQRVCLASDAVLLGNVGLKKYQDNPFHLRPEYGLLKLRRCLKVTTNIRPVRLYAPLCSLSPLKKEVTERGLDLIFVRDIAGGVLCSEQVRQVGEHGAEAYEYEYYNVDIVWDTAKIAFEIAGARKKKLLSLDKANVLESSRLWRKTVTQMGEHYPGIQLSHGYIDSAALKLVTHPEEFDVVVTSNLFGDIISDEGTGLTGTPGLYASAELSVKGPGLYTPNQLHHPDETMIGKQMVCPVGMIAAVALMLRCSFGLEEEAEAVEKGIEQVLEEGYVTADLAEKNLEKKQVVGTAVMGEMIARKIKEG</sequence>
<comment type="similarity">
    <text evidence="5">Belongs to the isocitrate and isopropylmalate dehydrogenases family. LeuB type 1 subfamily.</text>
</comment>
<dbReference type="GO" id="GO:0051287">
    <property type="term" value="F:NAD binding"/>
    <property type="evidence" value="ECO:0007669"/>
    <property type="project" value="InterPro"/>
</dbReference>
<dbReference type="AlphaFoldDB" id="A0A9D2RLB2"/>
<keyword evidence="9" id="KW-0432">Leucine biosynthesis</keyword>
<comment type="caution">
    <text evidence="20">The sequence shown here is derived from an EMBL/GenBank/DDBJ whole genome shotgun (WGS) entry which is preliminary data.</text>
</comment>
<dbReference type="PANTHER" id="PTHR42979:SF1">
    <property type="entry name" value="3-ISOPROPYLMALATE DEHYDROGENASE"/>
    <property type="match status" value="1"/>
</dbReference>
<protein>
    <recommendedName>
        <fullName evidence="8">3-isopropylmalate dehydrogenase</fullName>
        <ecNumber evidence="7">1.1.1.85</ecNumber>
    </recommendedName>
    <alternativeName>
        <fullName evidence="18">3-IPM-DH</fullName>
    </alternativeName>
    <alternativeName>
        <fullName evidence="17">Beta-IPM dehydrogenase</fullName>
    </alternativeName>
</protein>
<evidence type="ECO:0000256" key="15">
    <source>
        <dbReference type="ARBA" id="ARBA00023211"/>
    </source>
</evidence>
<gene>
    <name evidence="20" type="ORF">H9716_09720</name>
</gene>
<evidence type="ECO:0000256" key="3">
    <source>
        <dbReference type="ARBA" id="ARBA00001946"/>
    </source>
</evidence>
<keyword evidence="12" id="KW-0460">Magnesium</keyword>
<evidence type="ECO:0000256" key="7">
    <source>
        <dbReference type="ARBA" id="ARBA00013101"/>
    </source>
</evidence>
<keyword evidence="16" id="KW-0100">Branched-chain amino acid biosynthesis</keyword>